<keyword evidence="4" id="KW-1185">Reference proteome</keyword>
<dbReference type="InterPro" id="IPR026870">
    <property type="entry name" value="Zinc_ribbon_dom"/>
</dbReference>
<dbReference type="RefSeq" id="WP_226392447.1">
    <property type="nucleotide sequence ID" value="NZ_JADCKB010000008.1"/>
</dbReference>
<comment type="caution">
    <text evidence="3">The sequence shown here is derived from an EMBL/GenBank/DDBJ whole genome shotgun (WGS) entry which is preliminary data.</text>
</comment>
<keyword evidence="1" id="KW-0812">Transmembrane</keyword>
<dbReference type="EMBL" id="JADCKB010000008">
    <property type="protein sequence ID" value="MBE5039898.1"/>
    <property type="molecule type" value="Genomic_DNA"/>
</dbReference>
<reference evidence="3" key="1">
    <citation type="submission" date="2020-10" db="EMBL/GenBank/DDBJ databases">
        <title>ChiBAC.</title>
        <authorList>
            <person name="Zenner C."/>
            <person name="Hitch T.C.A."/>
            <person name="Clavel T."/>
        </authorList>
    </citation>
    <scope>NUCLEOTIDE SEQUENCE</scope>
    <source>
        <strain evidence="3">DSM 107454</strain>
    </source>
</reference>
<sequence>MAFCRKCGQEIPDGMRYCTACGTDSQSGETYGGGQNSWPFEMRDETWAFHPEDIRRNKGYAVLAYLGILVLVPILGAKHSAFARFHAGQGLLLLIIGVAKSLFFRILQAVLDTTIFGILEPAFAAVSGILSLLLLAGMVFGIVCVVQGKAKELPIIGRWRLLK</sequence>
<dbReference type="Pfam" id="PF13240">
    <property type="entry name" value="Zn_Ribbon_1"/>
    <property type="match status" value="1"/>
</dbReference>
<keyword evidence="1" id="KW-1133">Transmembrane helix</keyword>
<evidence type="ECO:0000256" key="1">
    <source>
        <dbReference type="SAM" id="Phobius"/>
    </source>
</evidence>
<gene>
    <name evidence="3" type="ORF">INF28_05395</name>
</gene>
<evidence type="ECO:0000313" key="4">
    <source>
        <dbReference type="Proteomes" id="UP000806542"/>
    </source>
</evidence>
<accession>A0A9D5RBC8</accession>
<protein>
    <submittedName>
        <fullName evidence="3">Zinc ribbon domain-containing protein</fullName>
    </submittedName>
</protein>
<organism evidence="3 4">
    <name type="scientific">Ructibacterium gallinarum</name>
    <dbReference type="NCBI Taxonomy" id="2779355"/>
    <lineage>
        <taxon>Bacteria</taxon>
        <taxon>Bacillati</taxon>
        <taxon>Bacillota</taxon>
        <taxon>Clostridia</taxon>
        <taxon>Eubacteriales</taxon>
        <taxon>Oscillospiraceae</taxon>
        <taxon>Ructibacterium</taxon>
    </lineage>
</organism>
<evidence type="ECO:0000259" key="2">
    <source>
        <dbReference type="Pfam" id="PF13240"/>
    </source>
</evidence>
<evidence type="ECO:0000313" key="3">
    <source>
        <dbReference type="EMBL" id="MBE5039898.1"/>
    </source>
</evidence>
<feature type="transmembrane region" description="Helical" evidence="1">
    <location>
        <begin position="90"/>
        <end position="111"/>
    </location>
</feature>
<proteinExistence type="predicted"/>
<dbReference type="AlphaFoldDB" id="A0A9D5RBC8"/>
<name>A0A9D5RBC8_9FIRM</name>
<feature type="transmembrane region" description="Helical" evidence="1">
    <location>
        <begin position="59"/>
        <end position="78"/>
    </location>
</feature>
<dbReference type="Proteomes" id="UP000806542">
    <property type="component" value="Unassembled WGS sequence"/>
</dbReference>
<feature type="domain" description="Zinc-ribbon" evidence="2">
    <location>
        <begin position="3"/>
        <end position="23"/>
    </location>
</feature>
<keyword evidence="1" id="KW-0472">Membrane</keyword>
<feature type="transmembrane region" description="Helical" evidence="1">
    <location>
        <begin position="123"/>
        <end position="146"/>
    </location>
</feature>